<gene>
    <name evidence="2" type="ORF">CTM90_16455</name>
    <name evidence="3" type="ORF">NCTC11647_02273</name>
</gene>
<accession>A0A2T3I5B9</accession>
<dbReference type="AlphaFoldDB" id="A0A2T3I5B9"/>
<evidence type="ECO:0000313" key="2">
    <source>
        <dbReference type="EMBL" id="PSU15435.1"/>
    </source>
</evidence>
<dbReference type="RefSeq" id="WP_036763288.1">
    <property type="nucleotide sequence ID" value="NZ_CP018297.1"/>
</dbReference>
<evidence type="ECO:0000313" key="3">
    <source>
        <dbReference type="EMBL" id="SPY29116.1"/>
    </source>
</evidence>
<name>A0A2T3I5B9_PHODM</name>
<feature type="signal peptide" evidence="1">
    <location>
        <begin position="1"/>
        <end position="23"/>
    </location>
</feature>
<reference evidence="3 5" key="2">
    <citation type="submission" date="2018-06" db="EMBL/GenBank/DDBJ databases">
        <authorList>
            <consortium name="Pathogen Informatics"/>
            <person name="Doyle S."/>
        </authorList>
    </citation>
    <scope>NUCLEOTIDE SEQUENCE [LARGE SCALE GENOMIC DNA]</scope>
    <source>
        <strain evidence="3 5">NCTC11647</strain>
    </source>
</reference>
<proteinExistence type="predicted"/>
<protein>
    <recommendedName>
        <fullName evidence="6">Lipoprotein</fullName>
    </recommendedName>
</protein>
<evidence type="ECO:0000313" key="5">
    <source>
        <dbReference type="Proteomes" id="UP000251647"/>
    </source>
</evidence>
<sequence>MKNTNKILLALLLSGSTLVGCNAIENAAGKMVLGDEFVKASEGLDRCDLSGLNYLQRTTDDNNKMMSSAALIALGAHYAADGDMNKVNLIAKRLEKHSDSQSFNQIKKDILDSGKKEAQTRIDNGFSANCK</sequence>
<keyword evidence="1" id="KW-0732">Signal</keyword>
<dbReference type="PROSITE" id="PS51257">
    <property type="entry name" value="PROKAR_LIPOPROTEIN"/>
    <property type="match status" value="1"/>
</dbReference>
<dbReference type="Proteomes" id="UP000251647">
    <property type="component" value="Unassembled WGS sequence"/>
</dbReference>
<evidence type="ECO:0000256" key="1">
    <source>
        <dbReference type="SAM" id="SignalP"/>
    </source>
</evidence>
<evidence type="ECO:0000313" key="4">
    <source>
        <dbReference type="Proteomes" id="UP000241404"/>
    </source>
</evidence>
<organism evidence="3 5">
    <name type="scientific">Photobacterium damselae</name>
    <dbReference type="NCBI Taxonomy" id="38293"/>
    <lineage>
        <taxon>Bacteria</taxon>
        <taxon>Pseudomonadati</taxon>
        <taxon>Pseudomonadota</taxon>
        <taxon>Gammaproteobacteria</taxon>
        <taxon>Vibrionales</taxon>
        <taxon>Vibrionaceae</taxon>
        <taxon>Photobacterium</taxon>
    </lineage>
</organism>
<dbReference type="Proteomes" id="UP000241404">
    <property type="component" value="Unassembled WGS sequence"/>
</dbReference>
<evidence type="ECO:0008006" key="6">
    <source>
        <dbReference type="Google" id="ProtNLM"/>
    </source>
</evidence>
<reference evidence="2 4" key="1">
    <citation type="submission" date="2018-03" db="EMBL/GenBank/DDBJ databases">
        <title>Whole genome sequencing of Histamine producing bacteria.</title>
        <authorList>
            <person name="Butler K."/>
        </authorList>
    </citation>
    <scope>NUCLEOTIDE SEQUENCE [LARGE SCALE GENOMIC DNA]</scope>
    <source>
        <strain evidence="2 4">BT-6</strain>
    </source>
</reference>
<dbReference type="EMBL" id="PYMM01000014">
    <property type="protein sequence ID" value="PSU15435.1"/>
    <property type="molecule type" value="Genomic_DNA"/>
</dbReference>
<dbReference type="EMBL" id="UATL01000001">
    <property type="protein sequence ID" value="SPY29116.1"/>
    <property type="molecule type" value="Genomic_DNA"/>
</dbReference>
<feature type="chain" id="PRO_5044385954" description="Lipoprotein" evidence="1">
    <location>
        <begin position="24"/>
        <end position="131"/>
    </location>
</feature>
<dbReference type="OrthoDB" id="5829802at2"/>